<dbReference type="Gene3D" id="3.10.129.10">
    <property type="entry name" value="Hotdog Thioesterase"/>
    <property type="match status" value="1"/>
</dbReference>
<dbReference type="CDD" id="cd03443">
    <property type="entry name" value="PaaI_thioesterase"/>
    <property type="match status" value="1"/>
</dbReference>
<evidence type="ECO:0000256" key="2">
    <source>
        <dbReference type="ARBA" id="ARBA00022801"/>
    </source>
</evidence>
<dbReference type="Proteomes" id="UP000745663">
    <property type="component" value="Unassembled WGS sequence"/>
</dbReference>
<protein>
    <submittedName>
        <fullName evidence="4">PaaI family thioesterase</fullName>
    </submittedName>
</protein>
<dbReference type="PANTHER" id="PTHR21660">
    <property type="entry name" value="THIOESTERASE SUPERFAMILY MEMBER-RELATED"/>
    <property type="match status" value="1"/>
</dbReference>
<dbReference type="InterPro" id="IPR029069">
    <property type="entry name" value="HotDog_dom_sf"/>
</dbReference>
<dbReference type="NCBIfam" id="TIGR00369">
    <property type="entry name" value="unchar_dom_1"/>
    <property type="match status" value="1"/>
</dbReference>
<accession>A0ABS2C6D3</accession>
<evidence type="ECO:0000313" key="4">
    <source>
        <dbReference type="EMBL" id="MBM5460883.1"/>
    </source>
</evidence>
<dbReference type="SUPFAM" id="SSF54637">
    <property type="entry name" value="Thioesterase/thiol ester dehydrase-isomerase"/>
    <property type="match status" value="1"/>
</dbReference>
<dbReference type="InterPro" id="IPR006683">
    <property type="entry name" value="Thioestr_dom"/>
</dbReference>
<comment type="caution">
    <text evidence="4">The sequence shown here is derived from an EMBL/GenBank/DDBJ whole genome shotgun (WGS) entry which is preliminary data.</text>
</comment>
<dbReference type="PANTHER" id="PTHR21660:SF1">
    <property type="entry name" value="ACYL-COENZYME A THIOESTERASE 13"/>
    <property type="match status" value="1"/>
</dbReference>
<dbReference type="InterPro" id="IPR039298">
    <property type="entry name" value="ACOT13"/>
</dbReference>
<feature type="domain" description="Thioesterase" evidence="3">
    <location>
        <begin position="57"/>
        <end position="130"/>
    </location>
</feature>
<comment type="similarity">
    <text evidence="1">Belongs to the thioesterase PaaI family.</text>
</comment>
<dbReference type="Pfam" id="PF03061">
    <property type="entry name" value="4HBT"/>
    <property type="match status" value="1"/>
</dbReference>
<evidence type="ECO:0000259" key="3">
    <source>
        <dbReference type="Pfam" id="PF03061"/>
    </source>
</evidence>
<name>A0ABS2C6D3_9PSED</name>
<evidence type="ECO:0000256" key="1">
    <source>
        <dbReference type="ARBA" id="ARBA00008324"/>
    </source>
</evidence>
<dbReference type="EMBL" id="JACOPV010000019">
    <property type="protein sequence ID" value="MBM5460883.1"/>
    <property type="molecule type" value="Genomic_DNA"/>
</dbReference>
<dbReference type="RefSeq" id="WP_203585580.1">
    <property type="nucleotide sequence ID" value="NZ_JACOPV010000019.1"/>
</dbReference>
<sequence>MTDSPLAHAPNAATDPGPVFPGARFSFQEFIGLERWAQGEVAHIRLQHREELMNYLGHFHGGVLMTVLDAAMAGAIRIHAPGCTMVTIDMATHFLGAARSQLNAVGRVLRQTRNLCFCTAEIRNEDGELIATASGCFKYRPAQAANRFTDMSTTI</sequence>
<dbReference type="InterPro" id="IPR003736">
    <property type="entry name" value="PAAI_dom"/>
</dbReference>
<reference evidence="4 5" key="1">
    <citation type="submission" date="2020-08" db="EMBL/GenBank/DDBJ databases">
        <title>Description of novel Pseudomonas species.</title>
        <authorList>
            <person name="Duman M."/>
            <person name="Mulet M."/>
            <person name="Altun S."/>
            <person name="Saticioglu I.B."/>
            <person name="Lalucat J."/>
            <person name="Garcia-Valdes E."/>
        </authorList>
    </citation>
    <scope>NUCLEOTIDE SEQUENCE [LARGE SCALE GENOMIC DNA]</scope>
    <source>
        <strain evidence="4 5">P66</strain>
    </source>
</reference>
<evidence type="ECO:0000313" key="5">
    <source>
        <dbReference type="Proteomes" id="UP000745663"/>
    </source>
</evidence>
<organism evidence="4 5">
    <name type="scientific">Pseudomonas arcuscaelestis</name>
    <dbReference type="NCBI Taxonomy" id="2710591"/>
    <lineage>
        <taxon>Bacteria</taxon>
        <taxon>Pseudomonadati</taxon>
        <taxon>Pseudomonadota</taxon>
        <taxon>Gammaproteobacteria</taxon>
        <taxon>Pseudomonadales</taxon>
        <taxon>Pseudomonadaceae</taxon>
        <taxon>Pseudomonas</taxon>
    </lineage>
</organism>
<gene>
    <name evidence="4" type="ORF">H8F21_25280</name>
</gene>
<proteinExistence type="inferred from homology"/>
<keyword evidence="5" id="KW-1185">Reference proteome</keyword>
<keyword evidence="2" id="KW-0378">Hydrolase</keyword>